<reference evidence="1 2" key="1">
    <citation type="submission" date="2019-08" db="EMBL/GenBank/DDBJ databases">
        <title>Complete genome sequence of Spiroplasma chinense CCH (DSM 19755).</title>
        <authorList>
            <person name="Shen H.-Y."/>
            <person name="Lin Y.-C."/>
            <person name="Chou L."/>
            <person name="Kuo C.-H."/>
        </authorList>
    </citation>
    <scope>NUCLEOTIDE SEQUENCE [LARGE SCALE GENOMIC DNA]</scope>
    <source>
        <strain evidence="1 2">CCH</strain>
    </source>
</reference>
<gene>
    <name evidence="1" type="ORF">SCHIN_v1c10510</name>
</gene>
<accession>A0A5B9Y568</accession>
<dbReference type="EMBL" id="CP043026">
    <property type="protein sequence ID" value="QEH62244.1"/>
    <property type="molecule type" value="Genomic_DNA"/>
</dbReference>
<sequence>MFYFQRVLYKKIILYNPNGEKIAEDYNEQDAFNYLKSITNIKKGFVNIKELRYIENNFTDFNNIISNGKYNVYYYWIDNQKLYFKDYKYALESYRNNINLISAVQVIYKKHYIYGLSIKQKYYEFYWSNLEEIDEIANKIYNLIYKEE</sequence>
<dbReference type="RefSeq" id="WP_166508608.1">
    <property type="nucleotide sequence ID" value="NZ_CP043026.1"/>
</dbReference>
<protein>
    <submittedName>
        <fullName evidence="1">Uncharacterized protein</fullName>
    </submittedName>
</protein>
<dbReference type="Proteomes" id="UP000323144">
    <property type="component" value="Chromosome"/>
</dbReference>
<dbReference type="KEGG" id="schi:SCHIN_v1c10510"/>
<evidence type="ECO:0000313" key="1">
    <source>
        <dbReference type="EMBL" id="QEH62244.1"/>
    </source>
</evidence>
<organism evidence="1 2">
    <name type="scientific">Spiroplasma chinense</name>
    <dbReference type="NCBI Taxonomy" id="216932"/>
    <lineage>
        <taxon>Bacteria</taxon>
        <taxon>Bacillati</taxon>
        <taxon>Mycoplasmatota</taxon>
        <taxon>Mollicutes</taxon>
        <taxon>Entomoplasmatales</taxon>
        <taxon>Spiroplasmataceae</taxon>
        <taxon>Spiroplasma</taxon>
    </lineage>
</organism>
<name>A0A5B9Y568_9MOLU</name>
<evidence type="ECO:0000313" key="2">
    <source>
        <dbReference type="Proteomes" id="UP000323144"/>
    </source>
</evidence>
<dbReference type="AlphaFoldDB" id="A0A5B9Y568"/>
<proteinExistence type="predicted"/>
<keyword evidence="2" id="KW-1185">Reference proteome</keyword>